<proteinExistence type="predicted"/>
<comment type="caution">
    <text evidence="2">The sequence shown here is derived from an EMBL/GenBank/DDBJ whole genome shotgun (WGS) entry which is preliminary data.</text>
</comment>
<evidence type="ECO:0000313" key="3">
    <source>
        <dbReference type="Proteomes" id="UP000466966"/>
    </source>
</evidence>
<keyword evidence="1" id="KW-0732">Signal</keyword>
<name>A0A844YTF6_9SPHN</name>
<evidence type="ECO:0000256" key="1">
    <source>
        <dbReference type="SAM" id="SignalP"/>
    </source>
</evidence>
<dbReference type="InterPro" id="IPR006311">
    <property type="entry name" value="TAT_signal"/>
</dbReference>
<evidence type="ECO:0000313" key="2">
    <source>
        <dbReference type="EMBL" id="MXO70151.1"/>
    </source>
</evidence>
<feature type="signal peptide" evidence="1">
    <location>
        <begin position="1"/>
        <end position="24"/>
    </location>
</feature>
<protein>
    <submittedName>
        <fullName evidence="2">Uncharacterized protein</fullName>
    </submittedName>
</protein>
<reference evidence="2 3" key="1">
    <citation type="submission" date="2019-12" db="EMBL/GenBank/DDBJ databases">
        <title>Genomic-based taxomic classification of the family Erythrobacteraceae.</title>
        <authorList>
            <person name="Xu L."/>
        </authorList>
    </citation>
    <scope>NUCLEOTIDE SEQUENCE [LARGE SCALE GENOMIC DNA]</scope>
    <source>
        <strain evidence="2 3">M0322</strain>
    </source>
</reference>
<keyword evidence="3" id="KW-1185">Reference proteome</keyword>
<dbReference type="AlphaFoldDB" id="A0A844YTF6"/>
<organism evidence="2 3">
    <name type="scientific">Alteraurantiacibacter buctensis</name>
    <dbReference type="NCBI Taxonomy" id="1503981"/>
    <lineage>
        <taxon>Bacteria</taxon>
        <taxon>Pseudomonadati</taxon>
        <taxon>Pseudomonadota</taxon>
        <taxon>Alphaproteobacteria</taxon>
        <taxon>Sphingomonadales</taxon>
        <taxon>Erythrobacteraceae</taxon>
        <taxon>Alteraurantiacibacter</taxon>
    </lineage>
</organism>
<gene>
    <name evidence="2" type="ORF">GRI99_00720</name>
</gene>
<dbReference type="Proteomes" id="UP000466966">
    <property type="component" value="Unassembled WGS sequence"/>
</dbReference>
<dbReference type="PROSITE" id="PS51318">
    <property type="entry name" value="TAT"/>
    <property type="match status" value="1"/>
</dbReference>
<dbReference type="EMBL" id="WTYV01000001">
    <property type="protein sequence ID" value="MXO70151.1"/>
    <property type="molecule type" value="Genomic_DNA"/>
</dbReference>
<accession>A0A844YTF6</accession>
<dbReference type="OrthoDB" id="7425321at2"/>
<sequence length="129" mass="14121">MTLTRRKMLGGSLLAGLAAAPAAASMAQWQWRHGHGTVLLYDPDLPQARLQAEGAQAWNRAALALEGDRIRFAQGVFAHRPALVRGISRQADAVLVQDVAEEAGYERTALEVDGDVLTWTLQPRIRPNR</sequence>
<dbReference type="RefSeq" id="WP_160770103.1">
    <property type="nucleotide sequence ID" value="NZ_WTYV01000001.1"/>
</dbReference>
<feature type="chain" id="PRO_5032711127" evidence="1">
    <location>
        <begin position="25"/>
        <end position="129"/>
    </location>
</feature>